<reference evidence="2 3" key="1">
    <citation type="submission" date="2024-09" db="EMBL/GenBank/DDBJ databases">
        <authorList>
            <person name="Sun Q."/>
            <person name="Mori K."/>
        </authorList>
    </citation>
    <scope>NUCLEOTIDE SEQUENCE [LARGE SCALE GENOMIC DNA]</scope>
    <source>
        <strain evidence="2 3">CCM 7792</strain>
    </source>
</reference>
<protein>
    <submittedName>
        <fullName evidence="2">Uncharacterized protein</fullName>
    </submittedName>
</protein>
<proteinExistence type="predicted"/>
<evidence type="ECO:0000313" key="2">
    <source>
        <dbReference type="EMBL" id="MFC0251891.1"/>
    </source>
</evidence>
<comment type="caution">
    <text evidence="2">The sequence shown here is derived from an EMBL/GenBank/DDBJ whole genome shotgun (WGS) entry which is preliminary data.</text>
</comment>
<keyword evidence="1" id="KW-0812">Transmembrane</keyword>
<dbReference type="EMBL" id="JBHLWP010000009">
    <property type="protein sequence ID" value="MFC0251891.1"/>
    <property type="molecule type" value="Genomic_DNA"/>
</dbReference>
<dbReference type="Proteomes" id="UP001589773">
    <property type="component" value="Unassembled WGS sequence"/>
</dbReference>
<accession>A0ABV6FEG1</accession>
<evidence type="ECO:0000256" key="1">
    <source>
        <dbReference type="SAM" id="Phobius"/>
    </source>
</evidence>
<sequence>MSNLERKWWFVAAMAGGSTFCSLLLLGMAGIGALRGPAQWMLHFFCLIGFWRCFSFLAWFAVLLVAPSSPLLDRYQGPGRRRTAP</sequence>
<gene>
    <name evidence="2" type="ORF">ACFFJK_08325</name>
</gene>
<feature type="transmembrane region" description="Helical" evidence="1">
    <location>
        <begin position="40"/>
        <end position="66"/>
    </location>
</feature>
<organism evidence="2 3">
    <name type="scientific">Massilia consociata</name>
    <dbReference type="NCBI Taxonomy" id="760117"/>
    <lineage>
        <taxon>Bacteria</taxon>
        <taxon>Pseudomonadati</taxon>
        <taxon>Pseudomonadota</taxon>
        <taxon>Betaproteobacteria</taxon>
        <taxon>Burkholderiales</taxon>
        <taxon>Oxalobacteraceae</taxon>
        <taxon>Telluria group</taxon>
        <taxon>Massilia</taxon>
    </lineage>
</organism>
<keyword evidence="1" id="KW-0472">Membrane</keyword>
<name>A0ABV6FEG1_9BURK</name>
<evidence type="ECO:0000313" key="3">
    <source>
        <dbReference type="Proteomes" id="UP001589773"/>
    </source>
</evidence>
<keyword evidence="3" id="KW-1185">Reference proteome</keyword>
<keyword evidence="1" id="KW-1133">Transmembrane helix</keyword>
<feature type="transmembrane region" description="Helical" evidence="1">
    <location>
        <begin position="9"/>
        <end position="34"/>
    </location>
</feature>
<dbReference type="RefSeq" id="WP_379678721.1">
    <property type="nucleotide sequence ID" value="NZ_JBHLWP010000009.1"/>
</dbReference>